<dbReference type="EMBL" id="WNKT01000022">
    <property type="protein sequence ID" value="MTW21649.1"/>
    <property type="molecule type" value="Genomic_DNA"/>
</dbReference>
<dbReference type="CDD" id="cd09854">
    <property type="entry name" value="PIN_VapC-like"/>
    <property type="match status" value="1"/>
</dbReference>
<dbReference type="InterPro" id="IPR029060">
    <property type="entry name" value="PIN-like_dom_sf"/>
</dbReference>
<protein>
    <submittedName>
        <fullName evidence="2">PIN domain-containing protein</fullName>
    </submittedName>
</protein>
<dbReference type="RefSeq" id="WP_155450235.1">
    <property type="nucleotide sequence ID" value="NZ_WNKT01000022.1"/>
</dbReference>
<dbReference type="Gene3D" id="3.40.50.1010">
    <property type="entry name" value="5'-nuclease"/>
    <property type="match status" value="1"/>
</dbReference>
<accession>A0A6N8EFP2</accession>
<dbReference type="SUPFAM" id="SSF88723">
    <property type="entry name" value="PIN domain-like"/>
    <property type="match status" value="1"/>
</dbReference>
<gene>
    <name evidence="2" type="ORF">GJ668_11175</name>
</gene>
<evidence type="ECO:0000313" key="2">
    <source>
        <dbReference type="EMBL" id="MTW21649.1"/>
    </source>
</evidence>
<keyword evidence="3" id="KW-1185">Reference proteome</keyword>
<dbReference type="Pfam" id="PF13470">
    <property type="entry name" value="PIN_3"/>
    <property type="match status" value="1"/>
</dbReference>
<comment type="caution">
    <text evidence="2">The sequence shown here is derived from an EMBL/GenBank/DDBJ whole genome shotgun (WGS) entry which is preliminary data.</text>
</comment>
<evidence type="ECO:0000313" key="3">
    <source>
        <dbReference type="Proteomes" id="UP000434044"/>
    </source>
</evidence>
<feature type="domain" description="PIN" evidence="1">
    <location>
        <begin position="7"/>
        <end position="118"/>
    </location>
</feature>
<proteinExistence type="predicted"/>
<dbReference type="InterPro" id="IPR002716">
    <property type="entry name" value="PIN_dom"/>
</dbReference>
<evidence type="ECO:0000259" key="1">
    <source>
        <dbReference type="Pfam" id="PF13470"/>
    </source>
</evidence>
<dbReference type="AlphaFoldDB" id="A0A6N8EFP2"/>
<dbReference type="Proteomes" id="UP000434044">
    <property type="component" value="Unassembled WGS sequence"/>
</dbReference>
<dbReference type="OrthoDB" id="5768044at2"/>
<reference evidence="2 3" key="1">
    <citation type="submission" date="2019-11" db="EMBL/GenBank/DDBJ databases">
        <title>Whole-genome sequence of the anaerobic purple sulfur bacterium Allochromatium palmeri DSM 15591.</title>
        <authorList>
            <person name="Kyndt J.A."/>
            <person name="Meyer T.E."/>
        </authorList>
    </citation>
    <scope>NUCLEOTIDE SEQUENCE [LARGE SCALE GENOMIC DNA]</scope>
    <source>
        <strain evidence="2 3">DSM 15591</strain>
    </source>
</reference>
<sequence length="144" mass="15513">MNPPLKTLFDVSVLVDALTNDEHHTPESSAALTLAANGQITGYVSATTIELLHDHLTRAHGDLSARARLNELRAMLEIAPVDAQVIDAAIGLGWRYFDDALLHECARVNGLDHVITLNAPDFDEATLPVLAPGDLLRQMQSAVA</sequence>
<name>A0A6N8EFP2_9GAMM</name>
<organism evidence="2 3">
    <name type="scientific">Allochromatium palmeri</name>
    <dbReference type="NCBI Taxonomy" id="231048"/>
    <lineage>
        <taxon>Bacteria</taxon>
        <taxon>Pseudomonadati</taxon>
        <taxon>Pseudomonadota</taxon>
        <taxon>Gammaproteobacteria</taxon>
        <taxon>Chromatiales</taxon>
        <taxon>Chromatiaceae</taxon>
        <taxon>Allochromatium</taxon>
    </lineage>
</organism>